<gene>
    <name evidence="2" type="ORF">J2S73_001194</name>
</gene>
<reference evidence="2" key="1">
    <citation type="submission" date="2023-07" db="EMBL/GenBank/DDBJ databases">
        <title>Genomic Encyclopedia of Type Strains, Phase IV (KMG-IV): sequencing the most valuable type-strain genomes for metagenomic binning, comparative biology and taxonomic classification.</title>
        <authorList>
            <person name="Goeker M."/>
        </authorList>
    </citation>
    <scope>NUCLEOTIDE SEQUENCE</scope>
    <source>
        <strain evidence="2">DSM 21202</strain>
    </source>
</reference>
<dbReference type="Gene3D" id="3.90.420.10">
    <property type="entry name" value="Oxidoreductase, molybdopterin-binding domain"/>
    <property type="match status" value="1"/>
</dbReference>
<sequence length="176" mass="19871">MAALLASAWTWLVRARLAVVALLLLVCDAAALQPVDYPQPPDTAAFRLLLSDRERTVTLLEIEKLDLYQVTTPSPWEKGQLVVQGVLLRDFLKEVGLAEADAIEVRAADGYAQTVPRTDWTEGPLLLATRENGELLNRRNQGPTRLVYPLLDHPEYDTPVHKLRWIWLIESIRPID</sequence>
<name>A0AAE4AS60_9HYPH</name>
<evidence type="ECO:0000313" key="2">
    <source>
        <dbReference type="EMBL" id="MDQ0314757.1"/>
    </source>
</evidence>
<dbReference type="RefSeq" id="WP_306884541.1">
    <property type="nucleotide sequence ID" value="NZ_JAUSUL010000001.1"/>
</dbReference>
<protein>
    <recommendedName>
        <fullName evidence="1">Oxidoreductase molybdopterin-binding domain-containing protein</fullName>
    </recommendedName>
</protein>
<dbReference type="Proteomes" id="UP001229244">
    <property type="component" value="Unassembled WGS sequence"/>
</dbReference>
<evidence type="ECO:0000313" key="3">
    <source>
        <dbReference type="Proteomes" id="UP001229244"/>
    </source>
</evidence>
<dbReference type="SUPFAM" id="SSF56524">
    <property type="entry name" value="Oxidoreductase molybdopterin-binding domain"/>
    <property type="match status" value="1"/>
</dbReference>
<dbReference type="AlphaFoldDB" id="A0AAE4AS60"/>
<feature type="domain" description="Oxidoreductase molybdopterin-binding" evidence="1">
    <location>
        <begin position="75"/>
        <end position="149"/>
    </location>
</feature>
<comment type="caution">
    <text evidence="2">The sequence shown here is derived from an EMBL/GenBank/DDBJ whole genome shotgun (WGS) entry which is preliminary data.</text>
</comment>
<dbReference type="InterPro" id="IPR036374">
    <property type="entry name" value="OxRdtase_Mopterin-bd_sf"/>
</dbReference>
<dbReference type="Pfam" id="PF00174">
    <property type="entry name" value="Oxidored_molyb"/>
    <property type="match status" value="1"/>
</dbReference>
<dbReference type="EMBL" id="JAUSUL010000001">
    <property type="protein sequence ID" value="MDQ0314757.1"/>
    <property type="molecule type" value="Genomic_DNA"/>
</dbReference>
<evidence type="ECO:0000259" key="1">
    <source>
        <dbReference type="Pfam" id="PF00174"/>
    </source>
</evidence>
<organism evidence="2 3">
    <name type="scientific">Amorphus orientalis</name>
    <dbReference type="NCBI Taxonomy" id="649198"/>
    <lineage>
        <taxon>Bacteria</taxon>
        <taxon>Pseudomonadati</taxon>
        <taxon>Pseudomonadota</taxon>
        <taxon>Alphaproteobacteria</taxon>
        <taxon>Hyphomicrobiales</taxon>
        <taxon>Amorphaceae</taxon>
        <taxon>Amorphus</taxon>
    </lineage>
</organism>
<accession>A0AAE4AS60</accession>
<proteinExistence type="predicted"/>
<keyword evidence="3" id="KW-1185">Reference proteome</keyword>
<dbReference type="InterPro" id="IPR000572">
    <property type="entry name" value="OxRdtase_Mopterin-bd_dom"/>
</dbReference>